<dbReference type="PANTHER" id="PTHR30011:SF16">
    <property type="entry name" value="C2H2 FINGER DOMAIN TRANSCRIPTION FACTOR (EUROFUNG)-RELATED"/>
    <property type="match status" value="1"/>
</dbReference>
<name>A0ABU9CCZ8_9BURK</name>
<dbReference type="SUPFAM" id="SSF51679">
    <property type="entry name" value="Bacterial luciferase-like"/>
    <property type="match status" value="1"/>
</dbReference>
<evidence type="ECO:0000256" key="2">
    <source>
        <dbReference type="ARBA" id="ARBA00022643"/>
    </source>
</evidence>
<keyword evidence="1" id="KW-0285">Flavoprotein</keyword>
<accession>A0ABU9CCZ8</accession>
<dbReference type="InterPro" id="IPR051260">
    <property type="entry name" value="Diverse_substr_monoxygenases"/>
</dbReference>
<dbReference type="Proteomes" id="UP001365405">
    <property type="component" value="Unassembled WGS sequence"/>
</dbReference>
<dbReference type="InterPro" id="IPR036661">
    <property type="entry name" value="Luciferase-like_sf"/>
</dbReference>
<protein>
    <submittedName>
        <fullName evidence="7">LLM class flavin-dependent oxidoreductase</fullName>
        <ecNumber evidence="7">1.-.-.-</ecNumber>
    </submittedName>
</protein>
<keyword evidence="4" id="KW-0503">Monooxygenase</keyword>
<dbReference type="NCBIfam" id="TIGR03860">
    <property type="entry name" value="FMN_nitrolo"/>
    <property type="match status" value="1"/>
</dbReference>
<evidence type="ECO:0000259" key="6">
    <source>
        <dbReference type="Pfam" id="PF00296"/>
    </source>
</evidence>
<dbReference type="RefSeq" id="WP_341409431.1">
    <property type="nucleotide sequence ID" value="NZ_JBBUTH010000003.1"/>
</dbReference>
<evidence type="ECO:0000256" key="1">
    <source>
        <dbReference type="ARBA" id="ARBA00022630"/>
    </source>
</evidence>
<evidence type="ECO:0000256" key="3">
    <source>
        <dbReference type="ARBA" id="ARBA00023002"/>
    </source>
</evidence>
<dbReference type="PIRSF" id="PIRSF000337">
    <property type="entry name" value="NTA_MOA"/>
    <property type="match status" value="1"/>
</dbReference>
<dbReference type="GO" id="GO:0016491">
    <property type="term" value="F:oxidoreductase activity"/>
    <property type="evidence" value="ECO:0007669"/>
    <property type="project" value="UniProtKB-KW"/>
</dbReference>
<dbReference type="Gene3D" id="3.20.20.30">
    <property type="entry name" value="Luciferase-like domain"/>
    <property type="match status" value="1"/>
</dbReference>
<proteinExistence type="inferred from homology"/>
<keyword evidence="2" id="KW-0288">FMN</keyword>
<feature type="domain" description="Luciferase-like" evidence="6">
    <location>
        <begin position="20"/>
        <end position="390"/>
    </location>
</feature>
<dbReference type="CDD" id="cd01095">
    <property type="entry name" value="Nitrilotriacetate_monoxgenase"/>
    <property type="match status" value="1"/>
</dbReference>
<comment type="caution">
    <text evidence="7">The sequence shown here is derived from an EMBL/GenBank/DDBJ whole genome shotgun (WGS) entry which is preliminary data.</text>
</comment>
<reference evidence="7 8" key="1">
    <citation type="submission" date="2024-04" db="EMBL/GenBank/DDBJ databases">
        <title>Novel species of the genus Ideonella isolated from streams.</title>
        <authorList>
            <person name="Lu H."/>
        </authorList>
    </citation>
    <scope>NUCLEOTIDE SEQUENCE [LARGE SCALE GENOMIC DNA]</scope>
    <source>
        <strain evidence="7 8">DXS22W</strain>
    </source>
</reference>
<dbReference type="EC" id="1.-.-.-" evidence="7"/>
<keyword evidence="8" id="KW-1185">Reference proteome</keyword>
<organism evidence="7 8">
    <name type="scientific">Pseudaquabacterium inlustre</name>
    <dbReference type="NCBI Taxonomy" id="2984192"/>
    <lineage>
        <taxon>Bacteria</taxon>
        <taxon>Pseudomonadati</taxon>
        <taxon>Pseudomonadota</taxon>
        <taxon>Betaproteobacteria</taxon>
        <taxon>Burkholderiales</taxon>
        <taxon>Sphaerotilaceae</taxon>
        <taxon>Pseudaquabacterium</taxon>
    </lineage>
</organism>
<evidence type="ECO:0000256" key="4">
    <source>
        <dbReference type="ARBA" id="ARBA00023033"/>
    </source>
</evidence>
<keyword evidence="3 7" id="KW-0560">Oxidoreductase</keyword>
<dbReference type="PANTHER" id="PTHR30011">
    <property type="entry name" value="ALKANESULFONATE MONOOXYGENASE-RELATED"/>
    <property type="match status" value="1"/>
</dbReference>
<evidence type="ECO:0000313" key="7">
    <source>
        <dbReference type="EMBL" id="MEK8049751.1"/>
    </source>
</evidence>
<dbReference type="InterPro" id="IPR016215">
    <property type="entry name" value="NTA_MOA"/>
</dbReference>
<dbReference type="EMBL" id="JBBUTH010000003">
    <property type="protein sequence ID" value="MEK8049751.1"/>
    <property type="molecule type" value="Genomic_DNA"/>
</dbReference>
<gene>
    <name evidence="7" type="ORF">AACH10_05850</name>
</gene>
<evidence type="ECO:0000313" key="8">
    <source>
        <dbReference type="Proteomes" id="UP001365405"/>
    </source>
</evidence>
<comment type="similarity">
    <text evidence="5">Belongs to the NtaA/SnaA/DszA monooxygenase family.</text>
</comment>
<sequence length="455" mass="50536">MSTSRRQLRLGAFLMATGHHVAAWRHPGSVPDAGINIDHYVALARTAERGLFDQVFVADSPGVWHKGDEESFRRQGRVSHFEPVTLWAALSQVTKHIGFVATASTTYEDPYLLARKFASLDHLSQGRAAWNVVTTSADNVHGNFGLAAHPDPSTRYQRAHEFVDVVKGLWDSWDDDAFLRDPASGVYFDPAKVHALNHVGRFFQVKGPLNIERPPQGHPVIVQAGSSEDGKELAAASAEAIFTAWTSLAEAQAFYADVKGRLPKHGRRPEQLLVLPGIFPVIGATQAEAERKWQALQDLIHPSVGLNTLAPFWPLEDLRKFDLDARPPYYPELTPGVNSRAHVVIQLARREGYTVRQLYQYLAGARGHWVVRGTPQTIADRMQEWFENGAADGFNVMPPVLPLGLDEFVDQVVPELQRRGLFRTAYEGRTLRENLGLARPESRYVTTSPTAAHAA</sequence>
<evidence type="ECO:0000256" key="5">
    <source>
        <dbReference type="ARBA" id="ARBA00033748"/>
    </source>
</evidence>
<dbReference type="Pfam" id="PF00296">
    <property type="entry name" value="Bac_luciferase"/>
    <property type="match status" value="1"/>
</dbReference>
<dbReference type="InterPro" id="IPR011251">
    <property type="entry name" value="Luciferase-like_dom"/>
</dbReference>